<feature type="binding site" evidence="8 12">
    <location>
        <position position="438"/>
    </location>
    <ligand>
        <name>Mn(2+)</name>
        <dbReference type="ChEBI" id="CHEBI:29035"/>
        <label>1</label>
    </ligand>
</feature>
<dbReference type="GO" id="GO:0006096">
    <property type="term" value="P:glycolytic process"/>
    <property type="evidence" value="ECO:0007669"/>
    <property type="project" value="UniProtKB-UniRule"/>
</dbReference>
<evidence type="ECO:0000313" key="15">
    <source>
        <dbReference type="EMBL" id="OGK39069.1"/>
    </source>
</evidence>
<evidence type="ECO:0000256" key="10">
    <source>
        <dbReference type="PIRSR" id="PIRSR001492-1"/>
    </source>
</evidence>
<feature type="active site" description="Phosphoserine intermediate" evidence="8 10">
    <location>
        <position position="60"/>
    </location>
</feature>
<dbReference type="PANTHER" id="PTHR31637:SF0">
    <property type="entry name" value="2,3-BISPHOSPHOGLYCERATE-INDEPENDENT PHOSPHOGLYCERATE MUTASE"/>
    <property type="match status" value="1"/>
</dbReference>
<comment type="caution">
    <text evidence="15">The sequence shown here is derived from an EMBL/GenBank/DDBJ whole genome shotgun (WGS) entry which is preliminary data.</text>
</comment>
<dbReference type="HAMAP" id="MF_01038">
    <property type="entry name" value="GpmI"/>
    <property type="match status" value="1"/>
</dbReference>
<dbReference type="UniPathway" id="UPA00109">
    <property type="reaction ID" value="UER00186"/>
</dbReference>
<comment type="similarity">
    <text evidence="3 8">Belongs to the BPG-independent phosphoglycerate mutase family.</text>
</comment>
<dbReference type="InterPro" id="IPR006124">
    <property type="entry name" value="Metalloenzyme"/>
</dbReference>
<evidence type="ECO:0000256" key="12">
    <source>
        <dbReference type="PIRSR" id="PIRSR001492-3"/>
    </source>
</evidence>
<evidence type="ECO:0000259" key="13">
    <source>
        <dbReference type="Pfam" id="PF01676"/>
    </source>
</evidence>
<name>A0A1F7I6R2_9BACT</name>
<evidence type="ECO:0000313" key="16">
    <source>
        <dbReference type="Proteomes" id="UP000179024"/>
    </source>
</evidence>
<dbReference type="EC" id="5.4.2.12" evidence="8 9"/>
<dbReference type="InterPro" id="IPR017850">
    <property type="entry name" value="Alkaline_phosphatase_core_sf"/>
</dbReference>
<evidence type="ECO:0000256" key="8">
    <source>
        <dbReference type="HAMAP-Rule" id="MF_01038"/>
    </source>
</evidence>
<sequence>MRKLALIILDGWGIGESKANNAIHHARTPFFDSLINRYPHTALQASGHYVGLPQGQIGGSEVGHLTIGAGRVILQELKRINQSLEKPDKPEGIATNTVFQQMVHQAKKKPLHIIGLVSSGGVHSSEDHLLTLLKILQKHSALKPFIHFISDGRDTMPKSSVKSAKKLEYATTLIGRYYAMDRDENWERTDKAMALYIKGKGKKEKTLQKAIQNMHQQEITDEFIEPIILDITFKGIKPGEPVFFLNFRADRMKQLIKRFEKLSPKNPLFTMTRYDERFKALPLFEKRYVEGTLGSILESLGLTQLKATETEKSPHVTYFFHGGADVVFKGEKRTIEKSNAFLHNKAPQMKAQEIRQNIIKSVEIDHPDFILVNFANPDMVGHTGDFDSVVTAVESVDDNLKKLCAYLVSKQYICCITADHGNAEVMFDLETKEKHTAHTLNQVPFIIYDPLDAKNQSLKLRSEGGEGLSYIAGTVLHLMGTKGAKQPFETLLS</sequence>
<evidence type="ECO:0000256" key="2">
    <source>
        <dbReference type="ARBA" id="ARBA00004798"/>
    </source>
</evidence>
<dbReference type="AlphaFoldDB" id="A0A1F7I6R2"/>
<evidence type="ECO:0000259" key="14">
    <source>
        <dbReference type="Pfam" id="PF06415"/>
    </source>
</evidence>
<proteinExistence type="inferred from homology"/>
<comment type="catalytic activity">
    <reaction evidence="1 8">
        <text>(2R)-2-phosphoglycerate = (2R)-3-phosphoglycerate</text>
        <dbReference type="Rhea" id="RHEA:15901"/>
        <dbReference type="ChEBI" id="CHEBI:58272"/>
        <dbReference type="ChEBI" id="CHEBI:58289"/>
        <dbReference type="EC" id="5.4.2.12"/>
    </reaction>
</comment>
<keyword evidence="4 8" id="KW-0479">Metal-binding</keyword>
<dbReference type="GO" id="GO:0006007">
    <property type="term" value="P:glucose catabolic process"/>
    <property type="evidence" value="ECO:0007669"/>
    <property type="project" value="InterPro"/>
</dbReference>
<dbReference type="InterPro" id="IPR005995">
    <property type="entry name" value="Pgm_bpd_ind"/>
</dbReference>
<dbReference type="GO" id="GO:0030145">
    <property type="term" value="F:manganese ion binding"/>
    <property type="evidence" value="ECO:0007669"/>
    <property type="project" value="UniProtKB-UniRule"/>
</dbReference>
<dbReference type="Gene3D" id="3.40.1450.10">
    <property type="entry name" value="BPG-independent phosphoglycerate mutase, domain B"/>
    <property type="match status" value="1"/>
</dbReference>
<feature type="binding site" evidence="8 12">
    <location>
        <position position="420"/>
    </location>
    <ligand>
        <name>Mn(2+)</name>
        <dbReference type="ChEBI" id="CHEBI:29035"/>
        <label>2</label>
    </ligand>
</feature>
<feature type="binding site" evidence="8 11">
    <location>
        <position position="123"/>
    </location>
    <ligand>
        <name>substrate</name>
    </ligand>
</feature>
<dbReference type="PANTHER" id="PTHR31637">
    <property type="entry name" value="2,3-BISPHOSPHOGLYCERATE-INDEPENDENT PHOSPHOGLYCERATE MUTASE"/>
    <property type="match status" value="1"/>
</dbReference>
<keyword evidence="7 8" id="KW-0413">Isomerase</keyword>
<comment type="subunit">
    <text evidence="8">Monomer.</text>
</comment>
<feature type="domain" description="BPG-independent PGAM N-terminal" evidence="14">
    <location>
        <begin position="93"/>
        <end position="275"/>
    </location>
</feature>
<dbReference type="InterPro" id="IPR011258">
    <property type="entry name" value="BPG-indep_PGM_N"/>
</dbReference>
<dbReference type="InterPro" id="IPR036646">
    <property type="entry name" value="PGAM_B_sf"/>
</dbReference>
<keyword evidence="5 8" id="KW-0324">Glycolysis</keyword>
<feature type="binding site" evidence="8 11">
    <location>
        <position position="182"/>
    </location>
    <ligand>
        <name>substrate</name>
    </ligand>
</feature>
<comment type="pathway">
    <text evidence="2 8">Carbohydrate degradation; glycolysis; pyruvate from D-glyceraldehyde 3-phosphate: step 3/5.</text>
</comment>
<comment type="cofactor">
    <cofactor evidence="8">
        <name>Mn(2+)</name>
        <dbReference type="ChEBI" id="CHEBI:29035"/>
    </cofactor>
    <text evidence="8">Binds 2 manganese ions per subunit.</text>
</comment>
<feature type="binding site" evidence="8 11">
    <location>
        <position position="176"/>
    </location>
    <ligand>
        <name>substrate</name>
    </ligand>
</feature>
<dbReference type="SUPFAM" id="SSF53649">
    <property type="entry name" value="Alkaline phosphatase-like"/>
    <property type="match status" value="1"/>
</dbReference>
<dbReference type="PIRSF" id="PIRSF001492">
    <property type="entry name" value="IPGAM"/>
    <property type="match status" value="1"/>
</dbReference>
<protein>
    <recommendedName>
        <fullName evidence="8 9">2,3-bisphosphoglycerate-independent phosphoglycerate mutase</fullName>
        <shortName evidence="8">BPG-independent PGAM</shortName>
        <shortName evidence="8">Phosphoglyceromutase</shortName>
        <shortName evidence="8">iPGM</shortName>
        <ecNumber evidence="8 9">5.4.2.12</ecNumber>
    </recommendedName>
</protein>
<dbReference type="Gene3D" id="3.40.720.10">
    <property type="entry name" value="Alkaline Phosphatase, subunit A"/>
    <property type="match status" value="1"/>
</dbReference>
<dbReference type="EMBL" id="MGAE01000027">
    <property type="protein sequence ID" value="OGK39069.1"/>
    <property type="molecule type" value="Genomic_DNA"/>
</dbReference>
<dbReference type="Pfam" id="PF06415">
    <property type="entry name" value="iPGM_N"/>
    <property type="match status" value="1"/>
</dbReference>
<comment type="function">
    <text evidence="8">Catalyzes the interconversion of 2-phosphoglycerate and 3-phosphoglycerate.</text>
</comment>
<feature type="binding site" evidence="8 12">
    <location>
        <position position="419"/>
    </location>
    <ligand>
        <name>Mn(2+)</name>
        <dbReference type="ChEBI" id="CHEBI:29035"/>
        <label>2</label>
    </ligand>
</feature>
<dbReference type="Pfam" id="PF01676">
    <property type="entry name" value="Metalloenzyme"/>
    <property type="match status" value="1"/>
</dbReference>
<dbReference type="NCBIfam" id="TIGR01307">
    <property type="entry name" value="pgm_bpd_ind"/>
    <property type="match status" value="1"/>
</dbReference>
<evidence type="ECO:0000256" key="3">
    <source>
        <dbReference type="ARBA" id="ARBA00008819"/>
    </source>
</evidence>
<evidence type="ECO:0000256" key="4">
    <source>
        <dbReference type="ARBA" id="ARBA00022723"/>
    </source>
</evidence>
<evidence type="ECO:0000256" key="6">
    <source>
        <dbReference type="ARBA" id="ARBA00023211"/>
    </source>
</evidence>
<evidence type="ECO:0000256" key="1">
    <source>
        <dbReference type="ARBA" id="ARBA00000370"/>
    </source>
</evidence>
<feature type="binding site" evidence="8 12">
    <location>
        <position position="378"/>
    </location>
    <ligand>
        <name>Mn(2+)</name>
        <dbReference type="ChEBI" id="CHEBI:29035"/>
        <label>1</label>
    </ligand>
</feature>
<accession>A0A1F7I6R2</accession>
<evidence type="ECO:0000256" key="5">
    <source>
        <dbReference type="ARBA" id="ARBA00023152"/>
    </source>
</evidence>
<dbReference type="SUPFAM" id="SSF64158">
    <property type="entry name" value="2,3-Bisphosphoglycerate-independent phosphoglycerate mutase, substrate-binding domain"/>
    <property type="match status" value="1"/>
</dbReference>
<feature type="binding site" evidence="8 12">
    <location>
        <position position="10"/>
    </location>
    <ligand>
        <name>Mn(2+)</name>
        <dbReference type="ChEBI" id="CHEBI:29035"/>
        <label>2</label>
    </ligand>
</feature>
<dbReference type="CDD" id="cd16010">
    <property type="entry name" value="iPGM"/>
    <property type="match status" value="1"/>
</dbReference>
<evidence type="ECO:0000256" key="9">
    <source>
        <dbReference type="NCBIfam" id="TIGR01307"/>
    </source>
</evidence>
<feature type="binding site" evidence="8 11">
    <location>
        <begin position="153"/>
        <end position="154"/>
    </location>
    <ligand>
        <name>substrate</name>
    </ligand>
</feature>
<feature type="binding site" evidence="8 11">
    <location>
        <begin position="248"/>
        <end position="251"/>
    </location>
    <ligand>
        <name>substrate</name>
    </ligand>
</feature>
<feature type="binding site" evidence="8 11">
    <location>
        <position position="312"/>
    </location>
    <ligand>
        <name>substrate</name>
    </ligand>
</feature>
<dbReference type="GO" id="GO:0005829">
    <property type="term" value="C:cytosol"/>
    <property type="evidence" value="ECO:0007669"/>
    <property type="project" value="TreeGrafter"/>
</dbReference>
<dbReference type="Proteomes" id="UP000179024">
    <property type="component" value="Unassembled WGS sequence"/>
</dbReference>
<dbReference type="GO" id="GO:0004619">
    <property type="term" value="F:phosphoglycerate mutase activity"/>
    <property type="evidence" value="ECO:0007669"/>
    <property type="project" value="UniProtKB-UniRule"/>
</dbReference>
<feature type="domain" description="Metalloenzyme" evidence="13">
    <location>
        <begin position="3"/>
        <end position="482"/>
    </location>
</feature>
<feature type="binding site" evidence="8 12">
    <location>
        <position position="382"/>
    </location>
    <ligand>
        <name>Mn(2+)</name>
        <dbReference type="ChEBI" id="CHEBI:29035"/>
        <label>1</label>
    </ligand>
</feature>
<gene>
    <name evidence="8" type="primary">gpmI</name>
    <name evidence="15" type="ORF">A3F34_02600</name>
</gene>
<evidence type="ECO:0000256" key="7">
    <source>
        <dbReference type="ARBA" id="ARBA00023235"/>
    </source>
</evidence>
<evidence type="ECO:0000256" key="11">
    <source>
        <dbReference type="PIRSR" id="PIRSR001492-2"/>
    </source>
</evidence>
<organism evidence="15 16">
    <name type="scientific">Candidatus Roizmanbacteria bacterium RIFCSPHIGHO2_12_FULL_44_10</name>
    <dbReference type="NCBI Taxonomy" id="1802054"/>
    <lineage>
        <taxon>Bacteria</taxon>
        <taxon>Candidatus Roizmaniibacteriota</taxon>
    </lineage>
</organism>
<feature type="binding site" evidence="8 12">
    <location>
        <position position="60"/>
    </location>
    <ligand>
        <name>Mn(2+)</name>
        <dbReference type="ChEBI" id="CHEBI:29035"/>
        <label>2</label>
    </ligand>
</feature>
<reference evidence="15 16" key="1">
    <citation type="journal article" date="2016" name="Nat. Commun.">
        <title>Thousands of microbial genomes shed light on interconnected biogeochemical processes in an aquifer system.</title>
        <authorList>
            <person name="Anantharaman K."/>
            <person name="Brown C.T."/>
            <person name="Hug L.A."/>
            <person name="Sharon I."/>
            <person name="Castelle C.J."/>
            <person name="Probst A.J."/>
            <person name="Thomas B.C."/>
            <person name="Singh A."/>
            <person name="Wilkins M.J."/>
            <person name="Karaoz U."/>
            <person name="Brodie E.L."/>
            <person name="Williams K.H."/>
            <person name="Hubbard S.S."/>
            <person name="Banfield J.F."/>
        </authorList>
    </citation>
    <scope>NUCLEOTIDE SEQUENCE [LARGE SCALE GENOMIC DNA]</scope>
</reference>
<keyword evidence="6 8" id="KW-0464">Manganese</keyword>